<protein>
    <submittedName>
        <fullName evidence="3">Uncharacterized protein</fullName>
    </submittedName>
</protein>
<dbReference type="InterPro" id="IPR005174">
    <property type="entry name" value="KIB1-4_b-propeller"/>
</dbReference>
<organism evidence="3 4">
    <name type="scientific">Microthlaspi erraticum</name>
    <dbReference type="NCBI Taxonomy" id="1685480"/>
    <lineage>
        <taxon>Eukaryota</taxon>
        <taxon>Viridiplantae</taxon>
        <taxon>Streptophyta</taxon>
        <taxon>Embryophyta</taxon>
        <taxon>Tracheophyta</taxon>
        <taxon>Spermatophyta</taxon>
        <taxon>Magnoliopsida</taxon>
        <taxon>eudicotyledons</taxon>
        <taxon>Gunneridae</taxon>
        <taxon>Pentapetalae</taxon>
        <taxon>rosids</taxon>
        <taxon>malvids</taxon>
        <taxon>Brassicales</taxon>
        <taxon>Brassicaceae</taxon>
        <taxon>Coluteocarpeae</taxon>
        <taxon>Microthlaspi</taxon>
    </lineage>
</organism>
<proteinExistence type="predicted"/>
<dbReference type="Proteomes" id="UP000467841">
    <property type="component" value="Unassembled WGS sequence"/>
</dbReference>
<name>A0A6D2HGR6_9BRAS</name>
<accession>A0A6D2HGR6</accession>
<dbReference type="AlphaFoldDB" id="A0A6D2HGR6"/>
<dbReference type="Pfam" id="PF03478">
    <property type="entry name" value="Beta-prop_KIB1-4"/>
    <property type="match status" value="1"/>
</dbReference>
<dbReference type="PANTHER" id="PTHR44259">
    <property type="entry name" value="OS07G0183000 PROTEIN-RELATED"/>
    <property type="match status" value="1"/>
</dbReference>
<evidence type="ECO:0000259" key="2">
    <source>
        <dbReference type="Pfam" id="PF03478"/>
    </source>
</evidence>
<dbReference type="Pfam" id="PF00646">
    <property type="entry name" value="F-box"/>
    <property type="match status" value="1"/>
</dbReference>
<feature type="domain" description="F-box" evidence="1">
    <location>
        <begin position="52"/>
        <end position="89"/>
    </location>
</feature>
<keyword evidence="4" id="KW-1185">Reference proteome</keyword>
<evidence type="ECO:0000313" key="3">
    <source>
        <dbReference type="EMBL" id="CAA7013927.1"/>
    </source>
</evidence>
<dbReference type="PANTHER" id="PTHR44259:SF104">
    <property type="entry name" value="F-BOX ONLY PROTEIN (DUF295)-RELATED"/>
    <property type="match status" value="1"/>
</dbReference>
<comment type="caution">
    <text evidence="3">The sequence shown here is derived from an EMBL/GenBank/DDBJ whole genome shotgun (WGS) entry which is preliminary data.</text>
</comment>
<feature type="domain" description="KIB1-4 beta-propeller" evidence="2">
    <location>
        <begin position="131"/>
        <end position="389"/>
    </location>
</feature>
<dbReference type="EMBL" id="CACVBM020000077">
    <property type="protein sequence ID" value="CAA7013927.1"/>
    <property type="molecule type" value="Genomic_DNA"/>
</dbReference>
<dbReference type="OrthoDB" id="642536at2759"/>
<evidence type="ECO:0000313" key="4">
    <source>
        <dbReference type="Proteomes" id="UP000467841"/>
    </source>
</evidence>
<dbReference type="InterPro" id="IPR050942">
    <property type="entry name" value="F-box_BR-signaling"/>
</dbReference>
<dbReference type="InterPro" id="IPR001810">
    <property type="entry name" value="F-box_dom"/>
</dbReference>
<evidence type="ECO:0000259" key="1">
    <source>
        <dbReference type="Pfam" id="PF00646"/>
    </source>
</evidence>
<sequence length="417" mass="49330">MDHRSKDSMRMKKRRKVFKYIKFGFGFALSRNIRRRKRQNKMSRKEETPRGWSKLCPDVLRKIMQTLSPIDSHMAKLVCLDWFSVWKTCANRLPCPLRIIHHGGSPDEDKFYMRKTYTSYYGTRNRVSYDYKTNLASNFEGKHCMASCGSWLLMVEYCSHFHLLNLFTLKRIELPSIESRIGSWNWKNSALVWINETTGDYVVAFLVSQHKLFSHKKGSRSWWSLEPSGPDSGFLDVAYKNSKLYVLTTDQHIKTFDFSGVSPREENRYRNLVFRFDEQPWEYIWKRKIAIDESGKVLLILSLKEVNYDEEKLLFYVFKLNVERCKWERVYSIGDNEMLIFGHGVTVRAPVQDCFGDGTKSGLIHFVEDDVWPDSQEHEDRSSDYGVFDIATSRFEWTKKSCFYINETQWFVPGVDY</sequence>
<gene>
    <name evidence="3" type="ORF">MERR_LOCUS1161</name>
</gene>
<reference evidence="3" key="1">
    <citation type="submission" date="2020-01" db="EMBL/GenBank/DDBJ databases">
        <authorList>
            <person name="Mishra B."/>
        </authorList>
    </citation>
    <scope>NUCLEOTIDE SEQUENCE [LARGE SCALE GENOMIC DNA]</scope>
</reference>